<keyword evidence="3" id="KW-1185">Reference proteome</keyword>
<feature type="transmembrane region" description="Helical" evidence="1">
    <location>
        <begin position="22"/>
        <end position="46"/>
    </location>
</feature>
<proteinExistence type="predicted"/>
<feature type="transmembrane region" description="Helical" evidence="1">
    <location>
        <begin position="265"/>
        <end position="287"/>
    </location>
</feature>
<dbReference type="OrthoDB" id="9814843at2"/>
<dbReference type="AlphaFoldDB" id="A0A2C9CS53"/>
<dbReference type="EMBL" id="OCTN01000003">
    <property type="protein sequence ID" value="SOH94048.1"/>
    <property type="molecule type" value="Genomic_DNA"/>
</dbReference>
<evidence type="ECO:0000313" key="3">
    <source>
        <dbReference type="Proteomes" id="UP000220034"/>
    </source>
</evidence>
<keyword evidence="1" id="KW-1133">Transmembrane helix</keyword>
<protein>
    <submittedName>
        <fullName evidence="2">Cell division transport system permease protein</fullName>
    </submittedName>
</protein>
<sequence length="297" mass="31494">MKVASLLTGSHSEGIVPPSGFTAWLVALVSLAMAALAVAALAACFATDRLADRWSSELARSSTVTILAPAGDMDAQANAALAAVRTTPGIESARLLDQEEQRELLAPWLGTELTLDVLPVPRVIVMEETEAGPDGDGLRLRLQGEAPDAVYDDHTRWRRPMVAAAERLRLFGLGALALIGLATAGMITLAAQAALAANEPIIRTLRLIGARDAYIARAFVRRFTLRALGGAMVGTVLAALGLLFMPDVATEAAFVTRLGPQGQQWALLLTVPLIAAITAFIATRMAAYRALRHLEDR</sequence>
<accession>A0A2C9CS53</accession>
<reference evidence="3" key="1">
    <citation type="submission" date="2017-09" db="EMBL/GenBank/DDBJ databases">
        <authorList>
            <person name="Varghese N."/>
            <person name="Submissions S."/>
        </authorList>
    </citation>
    <scope>NUCLEOTIDE SEQUENCE [LARGE SCALE GENOMIC DNA]</scope>
    <source>
        <strain evidence="3">C7</strain>
    </source>
</reference>
<dbReference type="RefSeq" id="WP_097929617.1">
    <property type="nucleotide sequence ID" value="NZ_OCTN01000003.1"/>
</dbReference>
<evidence type="ECO:0000313" key="2">
    <source>
        <dbReference type="EMBL" id="SOH94048.1"/>
    </source>
</evidence>
<name>A0A2C9CS53_9RHOB</name>
<keyword evidence="1" id="KW-0812">Transmembrane</keyword>
<dbReference type="PANTHER" id="PTHR47755:SF1">
    <property type="entry name" value="CELL DIVISION PROTEIN FTSX"/>
    <property type="match status" value="1"/>
</dbReference>
<dbReference type="InterPro" id="IPR004513">
    <property type="entry name" value="FtsX"/>
</dbReference>
<dbReference type="Proteomes" id="UP000220034">
    <property type="component" value="Unassembled WGS sequence"/>
</dbReference>
<dbReference type="GO" id="GO:0032153">
    <property type="term" value="C:cell division site"/>
    <property type="evidence" value="ECO:0007669"/>
    <property type="project" value="TreeGrafter"/>
</dbReference>
<evidence type="ECO:0000256" key="1">
    <source>
        <dbReference type="SAM" id="Phobius"/>
    </source>
</evidence>
<feature type="transmembrane region" description="Helical" evidence="1">
    <location>
        <begin position="168"/>
        <end position="195"/>
    </location>
</feature>
<dbReference type="GO" id="GO:0051301">
    <property type="term" value="P:cell division"/>
    <property type="evidence" value="ECO:0007669"/>
    <property type="project" value="UniProtKB-KW"/>
</dbReference>
<keyword evidence="2" id="KW-0131">Cell cycle</keyword>
<dbReference type="PANTHER" id="PTHR47755">
    <property type="entry name" value="CELL DIVISION PROTEIN FTSX"/>
    <property type="match status" value="1"/>
</dbReference>
<organism evidence="2 3">
    <name type="scientific">Pontivivens marinum</name>
    <dbReference type="NCBI Taxonomy" id="1690039"/>
    <lineage>
        <taxon>Bacteria</taxon>
        <taxon>Pseudomonadati</taxon>
        <taxon>Pseudomonadota</taxon>
        <taxon>Alphaproteobacteria</taxon>
        <taxon>Rhodobacterales</taxon>
        <taxon>Paracoccaceae</taxon>
        <taxon>Pontivivens</taxon>
    </lineage>
</organism>
<gene>
    <name evidence="2" type="ORF">SAMN06273572_10375</name>
</gene>
<feature type="transmembrane region" description="Helical" evidence="1">
    <location>
        <begin position="227"/>
        <end position="245"/>
    </location>
</feature>
<keyword evidence="2" id="KW-0132">Cell division</keyword>
<dbReference type="GO" id="GO:0016020">
    <property type="term" value="C:membrane"/>
    <property type="evidence" value="ECO:0007669"/>
    <property type="project" value="InterPro"/>
</dbReference>
<keyword evidence="1" id="KW-0472">Membrane</keyword>